<keyword evidence="1" id="KW-0732">Signal</keyword>
<evidence type="ECO:0008006" key="3">
    <source>
        <dbReference type="Google" id="ProtNLM"/>
    </source>
</evidence>
<feature type="signal peptide" evidence="1">
    <location>
        <begin position="1"/>
        <end position="22"/>
    </location>
</feature>
<dbReference type="AlphaFoldDB" id="A0A1Y5Q4C2"/>
<organism evidence="2">
    <name type="scientific">uncultured Stenotrophomonas sp</name>
    <dbReference type="NCBI Taxonomy" id="165438"/>
    <lineage>
        <taxon>Bacteria</taxon>
        <taxon>Pseudomonadati</taxon>
        <taxon>Pseudomonadota</taxon>
        <taxon>Gammaproteobacteria</taxon>
        <taxon>Lysobacterales</taxon>
        <taxon>Lysobacteraceae</taxon>
        <taxon>Stenotrophomonas</taxon>
        <taxon>environmental samples</taxon>
    </lineage>
</organism>
<protein>
    <recommendedName>
        <fullName evidence="3">Secreted protein</fullName>
    </recommendedName>
</protein>
<evidence type="ECO:0000256" key="1">
    <source>
        <dbReference type="SAM" id="SignalP"/>
    </source>
</evidence>
<reference evidence="2" key="1">
    <citation type="submission" date="2016-03" db="EMBL/GenBank/DDBJ databases">
        <authorList>
            <person name="Ploux O."/>
        </authorList>
    </citation>
    <scope>NUCLEOTIDE SEQUENCE</scope>
    <source>
        <strain evidence="2">UC10</strain>
    </source>
</reference>
<name>A0A1Y5Q4C2_9GAMM</name>
<accession>A0A1Y5Q4C2</accession>
<evidence type="ECO:0000313" key="2">
    <source>
        <dbReference type="EMBL" id="SBV37129.1"/>
    </source>
</evidence>
<feature type="chain" id="PRO_5012893127" description="Secreted protein" evidence="1">
    <location>
        <begin position="23"/>
        <end position="202"/>
    </location>
</feature>
<dbReference type="EMBL" id="FLTS01000001">
    <property type="protein sequence ID" value="SBV37129.1"/>
    <property type="molecule type" value="Genomic_DNA"/>
</dbReference>
<proteinExistence type="predicted"/>
<sequence>MSRIRCFLVVLLSATLPCPGGAPHAQALFDGVDAGMSMEQLLASVPGAVVPEPPPSLHPGDLERVRIEGLQLGGHGFIGHAYYRGDALSQLTLSLAHRDLPPDEALAAYDAVLAELVARHGPPSRSEDFLDDPQAPEREARWQVPGLGITLLYIGNSDGRGGYLSLLNVVFKPLAEETGRQARPSACGGCVRMGPVYAGACR</sequence>
<gene>
    <name evidence="2" type="ORF">STPYR_12059</name>
</gene>